<dbReference type="KEGG" id="gsh:117348758"/>
<dbReference type="CDD" id="cd23701">
    <property type="entry name" value="At1g26750"/>
    <property type="match status" value="1"/>
</dbReference>
<feature type="compositionally biased region" description="Low complexity" evidence="7">
    <location>
        <begin position="162"/>
        <end position="175"/>
    </location>
</feature>
<accession>A0A6P8PNJ4</accession>
<dbReference type="InParanoid" id="A0A6P8PNJ4"/>
<evidence type="ECO:0000256" key="1">
    <source>
        <dbReference type="ARBA" id="ARBA00004173"/>
    </source>
</evidence>
<evidence type="ECO:0000256" key="2">
    <source>
        <dbReference type="ARBA" id="ARBA00009864"/>
    </source>
</evidence>
<reference evidence="10" key="1">
    <citation type="submission" date="2025-08" db="UniProtKB">
        <authorList>
            <consortium name="RefSeq"/>
        </authorList>
    </citation>
    <scope>IDENTIFICATION</scope>
</reference>
<dbReference type="CTD" id="51649"/>
<dbReference type="AlphaFoldDB" id="A0A6P8PNJ4"/>
<dbReference type="RefSeq" id="XP_033777086.1">
    <property type="nucleotide sequence ID" value="XM_033921195.1"/>
</dbReference>
<dbReference type="GeneID" id="117348758"/>
<evidence type="ECO:0000313" key="9">
    <source>
        <dbReference type="Proteomes" id="UP000515159"/>
    </source>
</evidence>
<keyword evidence="5" id="KW-0687">Ribonucleoprotein</keyword>
<evidence type="ECO:0000259" key="8">
    <source>
        <dbReference type="Pfam" id="PF10484"/>
    </source>
</evidence>
<comment type="subcellular location">
    <subcellularLocation>
        <location evidence="1">Mitochondrion</location>
    </subcellularLocation>
</comment>
<name>A0A6P8PNJ4_GEOSA</name>
<dbReference type="GO" id="GO:0005739">
    <property type="term" value="C:mitochondrion"/>
    <property type="evidence" value="ECO:0007669"/>
    <property type="project" value="InterPro"/>
</dbReference>
<dbReference type="GO" id="GO:0006412">
    <property type="term" value="P:translation"/>
    <property type="evidence" value="ECO:0007669"/>
    <property type="project" value="InterPro"/>
</dbReference>
<dbReference type="GO" id="GO:0003735">
    <property type="term" value="F:structural constituent of ribosome"/>
    <property type="evidence" value="ECO:0007669"/>
    <property type="project" value="InterPro"/>
</dbReference>
<dbReference type="InterPro" id="IPR023611">
    <property type="entry name" value="mS23_dom_met"/>
</dbReference>
<dbReference type="Proteomes" id="UP000515159">
    <property type="component" value="Chromosome 15"/>
</dbReference>
<organism evidence="9 10">
    <name type="scientific">Geotrypetes seraphini</name>
    <name type="common">Gaboon caecilian</name>
    <name type="synonym">Caecilia seraphini</name>
    <dbReference type="NCBI Taxonomy" id="260995"/>
    <lineage>
        <taxon>Eukaryota</taxon>
        <taxon>Metazoa</taxon>
        <taxon>Chordata</taxon>
        <taxon>Craniata</taxon>
        <taxon>Vertebrata</taxon>
        <taxon>Euteleostomi</taxon>
        <taxon>Amphibia</taxon>
        <taxon>Gymnophiona</taxon>
        <taxon>Geotrypetes</taxon>
    </lineage>
</organism>
<evidence type="ECO:0000256" key="6">
    <source>
        <dbReference type="ARBA" id="ARBA00035137"/>
    </source>
</evidence>
<keyword evidence="3 10" id="KW-0689">Ribosomal protein</keyword>
<sequence>MASRLEKLGTIFTRVRDLMRASVIKQSDKPIWYDVYAAFPPKREPLYQEPPRRFSKVEDNVPPILYEEDVIRAKFFEFYGNGPRLFDLSRSNFKSSSQRFVEKFQELKKLGETDEEMLFEETGKALLAEGFILRRKVGIPMTENRGPVLEVNLKAIFEEMQEQQQAQETEAQEQTRPSTNNS</sequence>
<evidence type="ECO:0000256" key="3">
    <source>
        <dbReference type="ARBA" id="ARBA00022980"/>
    </source>
</evidence>
<evidence type="ECO:0000256" key="4">
    <source>
        <dbReference type="ARBA" id="ARBA00023128"/>
    </source>
</evidence>
<dbReference type="Pfam" id="PF10484">
    <property type="entry name" value="MRP-S23"/>
    <property type="match status" value="1"/>
</dbReference>
<keyword evidence="9" id="KW-1185">Reference proteome</keyword>
<evidence type="ECO:0000256" key="5">
    <source>
        <dbReference type="ARBA" id="ARBA00023274"/>
    </source>
</evidence>
<comment type="similarity">
    <text evidence="2">Belongs to the mitochondrion-specific ribosomal protein mS23 family.</text>
</comment>
<feature type="region of interest" description="Disordered" evidence="7">
    <location>
        <begin position="160"/>
        <end position="182"/>
    </location>
</feature>
<evidence type="ECO:0000256" key="7">
    <source>
        <dbReference type="SAM" id="MobiDB-lite"/>
    </source>
</evidence>
<dbReference type="GO" id="GO:0005840">
    <property type="term" value="C:ribosome"/>
    <property type="evidence" value="ECO:0007669"/>
    <property type="project" value="UniProtKB-KW"/>
</dbReference>
<dbReference type="PANTHER" id="PTHR15925:SF2">
    <property type="entry name" value="SMALL RIBOSOMAL SUBUNIT PROTEIN MS23"/>
    <property type="match status" value="1"/>
</dbReference>
<protein>
    <recommendedName>
        <fullName evidence="6">Small ribosomal subunit protein mS23</fullName>
    </recommendedName>
</protein>
<dbReference type="OrthoDB" id="10012356at2759"/>
<dbReference type="FunCoup" id="A0A6P8PNJ4">
    <property type="interactions" value="1572"/>
</dbReference>
<dbReference type="InterPro" id="IPR019520">
    <property type="entry name" value="Ribosomal_mS23_met"/>
</dbReference>
<proteinExistence type="inferred from homology"/>
<gene>
    <name evidence="10" type="primary">MRPS23</name>
</gene>
<keyword evidence="4" id="KW-0496">Mitochondrion</keyword>
<dbReference type="PANTHER" id="PTHR15925">
    <property type="entry name" value="MITOCHONDRIAL RIBOSOMAL PROTEIN S23"/>
    <property type="match status" value="1"/>
</dbReference>
<feature type="domain" description="Small ribosomal subunit protein mS23 conserved" evidence="8">
    <location>
        <begin position="2"/>
        <end position="129"/>
    </location>
</feature>
<evidence type="ECO:0000313" key="10">
    <source>
        <dbReference type="RefSeq" id="XP_033777086.1"/>
    </source>
</evidence>
<dbReference type="InterPro" id="IPR059242">
    <property type="entry name" value="mS23_dom"/>
</dbReference>